<dbReference type="PROSITE" id="PS50222">
    <property type="entry name" value="EF_HAND_2"/>
    <property type="match status" value="1"/>
</dbReference>
<sequence length="438" mass="48263">MYNELRAFEGCASAVQAIDAPKLSLCKADRNSYDDCFKMLDIRNRGVVSIDEAVPLFRRAKIDDESLNDIFDLAEVGDDNMMTLPKFRVAMHLAAKLVCGYDLPETLPESLARSAGIVGGGGGRNSSPMSIPSWIQLRGTGWAMTPEKRAKYTEVFRVKLGLGEGGHAQRQQAVRLFKRSKLPQDEIDRIWRLADADRDQQLSRDEFCNAMHLVTLRKSGTDLPPELPSELMSDDVKWELTLDHSMNFGEQFRALAGGQHPALSQDAVRQHLAQYGQPTQYVSRVLEMVSPYGQTVDEPHFCMANLLMLRLMSGEPMPSALPERVREQLDILPPTMQSGVAPSLPPSAPSKRAWRLHPEGMAAAPTFSSLSLSVSLSRAMSRSLAFSVSRLLDIAPFAPRSSSRSSALCIAAALALSATITLAFRPHLSLSDSRSRSH</sequence>
<dbReference type="PANTHER" id="PTHR11216">
    <property type="entry name" value="EH DOMAIN"/>
    <property type="match status" value="1"/>
</dbReference>
<dbReference type="Gene3D" id="1.10.238.10">
    <property type="entry name" value="EF-hand"/>
    <property type="match status" value="2"/>
</dbReference>
<protein>
    <recommendedName>
        <fullName evidence="5">Calmodulin</fullName>
    </recommendedName>
</protein>
<dbReference type="EMBL" id="HBIZ01043175">
    <property type="protein sequence ID" value="CAE0774965.1"/>
    <property type="molecule type" value="Transcribed_RNA"/>
</dbReference>
<dbReference type="PROSITE" id="PS50031">
    <property type="entry name" value="EH"/>
    <property type="match status" value="2"/>
</dbReference>
<dbReference type="GO" id="GO:0005737">
    <property type="term" value="C:cytoplasm"/>
    <property type="evidence" value="ECO:0007669"/>
    <property type="project" value="TreeGrafter"/>
</dbReference>
<dbReference type="CDD" id="cd00052">
    <property type="entry name" value="EH"/>
    <property type="match status" value="1"/>
</dbReference>
<keyword evidence="1" id="KW-0106">Calcium</keyword>
<proteinExistence type="predicted"/>
<name>A0A7S4BS01_CHRCT</name>
<evidence type="ECO:0000259" key="3">
    <source>
        <dbReference type="PROSITE" id="PS50222"/>
    </source>
</evidence>
<dbReference type="SMART" id="SM00054">
    <property type="entry name" value="EFh"/>
    <property type="match status" value="1"/>
</dbReference>
<organism evidence="4">
    <name type="scientific">Chrysotila carterae</name>
    <name type="common">Marine alga</name>
    <name type="synonym">Syracosphaera carterae</name>
    <dbReference type="NCBI Taxonomy" id="13221"/>
    <lineage>
        <taxon>Eukaryota</taxon>
        <taxon>Haptista</taxon>
        <taxon>Haptophyta</taxon>
        <taxon>Prymnesiophyceae</taxon>
        <taxon>Isochrysidales</taxon>
        <taxon>Isochrysidaceae</taxon>
        <taxon>Chrysotila</taxon>
    </lineage>
</organism>
<dbReference type="InterPro" id="IPR002048">
    <property type="entry name" value="EF_hand_dom"/>
</dbReference>
<feature type="domain" description="EH" evidence="2">
    <location>
        <begin position="148"/>
        <end position="232"/>
    </location>
</feature>
<evidence type="ECO:0000256" key="1">
    <source>
        <dbReference type="ARBA" id="ARBA00022837"/>
    </source>
</evidence>
<gene>
    <name evidence="4" type="ORF">PCAR00345_LOCUS27599</name>
</gene>
<dbReference type="InterPro" id="IPR000261">
    <property type="entry name" value="EH_dom"/>
</dbReference>
<dbReference type="GO" id="GO:0016197">
    <property type="term" value="P:endosomal transport"/>
    <property type="evidence" value="ECO:0007669"/>
    <property type="project" value="TreeGrafter"/>
</dbReference>
<accession>A0A7S4BS01</accession>
<evidence type="ECO:0000313" key="4">
    <source>
        <dbReference type="EMBL" id="CAE0774965.1"/>
    </source>
</evidence>
<feature type="domain" description="EH" evidence="2">
    <location>
        <begin position="29"/>
        <end position="111"/>
    </location>
</feature>
<dbReference type="GO" id="GO:0005886">
    <property type="term" value="C:plasma membrane"/>
    <property type="evidence" value="ECO:0007669"/>
    <property type="project" value="TreeGrafter"/>
</dbReference>
<dbReference type="InterPro" id="IPR011992">
    <property type="entry name" value="EF-hand-dom_pair"/>
</dbReference>
<dbReference type="InterPro" id="IPR018247">
    <property type="entry name" value="EF_Hand_1_Ca_BS"/>
</dbReference>
<dbReference type="GO" id="GO:0005509">
    <property type="term" value="F:calcium ion binding"/>
    <property type="evidence" value="ECO:0007669"/>
    <property type="project" value="InterPro"/>
</dbReference>
<evidence type="ECO:0008006" key="5">
    <source>
        <dbReference type="Google" id="ProtNLM"/>
    </source>
</evidence>
<dbReference type="AlphaFoldDB" id="A0A7S4BS01"/>
<dbReference type="Pfam" id="PF12763">
    <property type="entry name" value="EH"/>
    <property type="match status" value="2"/>
</dbReference>
<dbReference type="SMART" id="SM00027">
    <property type="entry name" value="EH"/>
    <property type="match status" value="2"/>
</dbReference>
<feature type="domain" description="EF-hand" evidence="3">
    <location>
        <begin position="182"/>
        <end position="217"/>
    </location>
</feature>
<dbReference type="SUPFAM" id="SSF47473">
    <property type="entry name" value="EF-hand"/>
    <property type="match status" value="2"/>
</dbReference>
<dbReference type="GO" id="GO:0006897">
    <property type="term" value="P:endocytosis"/>
    <property type="evidence" value="ECO:0007669"/>
    <property type="project" value="TreeGrafter"/>
</dbReference>
<evidence type="ECO:0000259" key="2">
    <source>
        <dbReference type="PROSITE" id="PS50031"/>
    </source>
</evidence>
<dbReference type="PROSITE" id="PS00018">
    <property type="entry name" value="EF_HAND_1"/>
    <property type="match status" value="1"/>
</dbReference>
<reference evidence="4" key="1">
    <citation type="submission" date="2021-01" db="EMBL/GenBank/DDBJ databases">
        <authorList>
            <person name="Corre E."/>
            <person name="Pelletier E."/>
            <person name="Niang G."/>
            <person name="Scheremetjew M."/>
            <person name="Finn R."/>
            <person name="Kale V."/>
            <person name="Holt S."/>
            <person name="Cochrane G."/>
            <person name="Meng A."/>
            <person name="Brown T."/>
            <person name="Cohen L."/>
        </authorList>
    </citation>
    <scope>NUCLEOTIDE SEQUENCE</scope>
    <source>
        <strain evidence="4">CCMP645</strain>
    </source>
</reference>